<organism evidence="2 3">
    <name type="scientific">Streptomyces aurantiogriseus</name>
    <dbReference type="NCBI Taxonomy" id="66870"/>
    <lineage>
        <taxon>Bacteria</taxon>
        <taxon>Bacillati</taxon>
        <taxon>Actinomycetota</taxon>
        <taxon>Actinomycetes</taxon>
        <taxon>Kitasatosporales</taxon>
        <taxon>Streptomycetaceae</taxon>
        <taxon>Streptomyces</taxon>
    </lineage>
</organism>
<comment type="caution">
    <text evidence="2">The sequence shown here is derived from an EMBL/GenBank/DDBJ whole genome shotgun (WGS) entry which is preliminary data.</text>
</comment>
<sequence length="174" mass="17718">MRRPGTAAGRALAVCAAVTAALTGCGVQETDVIEVGGPATVSVSPVPDQRVLLFFLSPEGRLAPVSRQGRTDADLKAGMGPVDGSKVMTMLFAGPGAGEREAGLRTALPQLEQGVEVESSRGSVAITLSLDVRSLGETALRQVVCTAAYLDGGDGSAQVLVIGNDDETLPSTHC</sequence>
<accession>A0A918F303</accession>
<name>A0A918F303_9ACTN</name>
<keyword evidence="2" id="KW-0449">Lipoprotein</keyword>
<reference evidence="2" key="2">
    <citation type="submission" date="2020-09" db="EMBL/GenBank/DDBJ databases">
        <authorList>
            <person name="Sun Q."/>
            <person name="Ohkuma M."/>
        </authorList>
    </citation>
    <scope>NUCLEOTIDE SEQUENCE</scope>
    <source>
        <strain evidence="2">JCM 4346</strain>
    </source>
</reference>
<evidence type="ECO:0000313" key="2">
    <source>
        <dbReference type="EMBL" id="GGQ96427.1"/>
    </source>
</evidence>
<dbReference type="RefSeq" id="WP_189932430.1">
    <property type="nucleotide sequence ID" value="NZ_BMSX01000002.1"/>
</dbReference>
<reference evidence="2" key="1">
    <citation type="journal article" date="2014" name="Int. J. Syst. Evol. Microbiol.">
        <title>Complete genome sequence of Corynebacterium casei LMG S-19264T (=DSM 44701T), isolated from a smear-ripened cheese.</title>
        <authorList>
            <consortium name="US DOE Joint Genome Institute (JGI-PGF)"/>
            <person name="Walter F."/>
            <person name="Albersmeier A."/>
            <person name="Kalinowski J."/>
            <person name="Ruckert C."/>
        </authorList>
    </citation>
    <scope>NUCLEOTIDE SEQUENCE</scope>
    <source>
        <strain evidence="2">JCM 4346</strain>
    </source>
</reference>
<keyword evidence="1" id="KW-0732">Signal</keyword>
<dbReference type="EMBL" id="BMSX01000002">
    <property type="protein sequence ID" value="GGQ96427.1"/>
    <property type="molecule type" value="Genomic_DNA"/>
</dbReference>
<feature type="signal peptide" evidence="1">
    <location>
        <begin position="1"/>
        <end position="20"/>
    </location>
</feature>
<protein>
    <submittedName>
        <fullName evidence="2">Lipoprotein</fullName>
    </submittedName>
</protein>
<evidence type="ECO:0000313" key="3">
    <source>
        <dbReference type="Proteomes" id="UP000658320"/>
    </source>
</evidence>
<keyword evidence="3" id="KW-1185">Reference proteome</keyword>
<evidence type="ECO:0000256" key="1">
    <source>
        <dbReference type="SAM" id="SignalP"/>
    </source>
</evidence>
<gene>
    <name evidence="2" type="ORF">GCM10010251_09040</name>
</gene>
<dbReference type="AlphaFoldDB" id="A0A918F303"/>
<proteinExistence type="predicted"/>
<dbReference type="PROSITE" id="PS51257">
    <property type="entry name" value="PROKAR_LIPOPROTEIN"/>
    <property type="match status" value="1"/>
</dbReference>
<dbReference type="Proteomes" id="UP000658320">
    <property type="component" value="Unassembled WGS sequence"/>
</dbReference>
<feature type="chain" id="PRO_5039242194" evidence="1">
    <location>
        <begin position="21"/>
        <end position="174"/>
    </location>
</feature>